<dbReference type="Pfam" id="PF13186">
    <property type="entry name" value="SPASM"/>
    <property type="match status" value="1"/>
</dbReference>
<evidence type="ECO:0000256" key="4">
    <source>
        <dbReference type="ARBA" id="ARBA00023004"/>
    </source>
</evidence>
<keyword evidence="8" id="KW-1185">Reference proteome</keyword>
<dbReference type="GO" id="GO:0046872">
    <property type="term" value="F:metal ion binding"/>
    <property type="evidence" value="ECO:0007669"/>
    <property type="project" value="UniProtKB-KW"/>
</dbReference>
<evidence type="ECO:0000256" key="1">
    <source>
        <dbReference type="ARBA" id="ARBA00001966"/>
    </source>
</evidence>
<dbReference type="SFLD" id="SFLDG01067">
    <property type="entry name" value="SPASM/twitch_domain_containing"/>
    <property type="match status" value="1"/>
</dbReference>
<proteinExistence type="predicted"/>
<dbReference type="STRING" id="1048983.EL17_15685"/>
<feature type="domain" description="Radical SAM core" evidence="6">
    <location>
        <begin position="133"/>
        <end position="361"/>
    </location>
</feature>
<keyword evidence="3" id="KW-0479">Metal-binding</keyword>
<evidence type="ECO:0000259" key="6">
    <source>
        <dbReference type="PROSITE" id="PS51918"/>
    </source>
</evidence>
<protein>
    <recommendedName>
        <fullName evidence="6">Radical SAM core domain-containing protein</fullName>
    </recommendedName>
</protein>
<dbReference type="SUPFAM" id="SSF102114">
    <property type="entry name" value="Radical SAM enzymes"/>
    <property type="match status" value="1"/>
</dbReference>
<keyword evidence="4" id="KW-0408">Iron</keyword>
<reference evidence="7 8" key="1">
    <citation type="submission" date="2014-04" db="EMBL/GenBank/DDBJ databases">
        <title>Characterization and application of a salt tolerant electro-active bacterium.</title>
        <authorList>
            <person name="Yang L."/>
            <person name="Wei S."/>
            <person name="Tay Q.X.M."/>
        </authorList>
    </citation>
    <scope>NUCLEOTIDE SEQUENCE [LARGE SCALE GENOMIC DNA]</scope>
    <source>
        <strain evidence="7 8">LY1</strain>
    </source>
</reference>
<evidence type="ECO:0000256" key="5">
    <source>
        <dbReference type="ARBA" id="ARBA00023014"/>
    </source>
</evidence>
<dbReference type="Gene3D" id="3.20.20.70">
    <property type="entry name" value="Aldolase class I"/>
    <property type="match status" value="1"/>
</dbReference>
<dbReference type="eggNOG" id="COG0535">
    <property type="taxonomic scope" value="Bacteria"/>
</dbReference>
<dbReference type="InterPro" id="IPR013785">
    <property type="entry name" value="Aldolase_TIM"/>
</dbReference>
<dbReference type="OrthoDB" id="9782387at2"/>
<dbReference type="PANTHER" id="PTHR11228:SF7">
    <property type="entry name" value="PQQA PEPTIDE CYCLASE"/>
    <property type="match status" value="1"/>
</dbReference>
<name>A0A074KSW5_9BACT</name>
<dbReference type="SFLD" id="SFLDS00029">
    <property type="entry name" value="Radical_SAM"/>
    <property type="match status" value="1"/>
</dbReference>
<evidence type="ECO:0000313" key="8">
    <source>
        <dbReference type="Proteomes" id="UP000027821"/>
    </source>
</evidence>
<organism evidence="7 8">
    <name type="scientific">Anditalea andensis</name>
    <dbReference type="NCBI Taxonomy" id="1048983"/>
    <lineage>
        <taxon>Bacteria</taxon>
        <taxon>Pseudomonadati</taxon>
        <taxon>Bacteroidota</taxon>
        <taxon>Cytophagia</taxon>
        <taxon>Cytophagales</taxon>
        <taxon>Cytophagaceae</taxon>
        <taxon>Anditalea</taxon>
    </lineage>
</organism>
<dbReference type="GO" id="GO:0051536">
    <property type="term" value="F:iron-sulfur cluster binding"/>
    <property type="evidence" value="ECO:0007669"/>
    <property type="project" value="UniProtKB-KW"/>
</dbReference>
<dbReference type="InterPro" id="IPR058240">
    <property type="entry name" value="rSAM_sf"/>
</dbReference>
<keyword evidence="2" id="KW-0949">S-adenosyl-L-methionine</keyword>
<gene>
    <name evidence="7" type="ORF">EL17_15685</name>
</gene>
<dbReference type="CDD" id="cd21109">
    <property type="entry name" value="SPASM"/>
    <property type="match status" value="1"/>
</dbReference>
<dbReference type="NCBIfam" id="TIGR04085">
    <property type="entry name" value="rSAM_more_4Fe4S"/>
    <property type="match status" value="1"/>
</dbReference>
<dbReference type="Pfam" id="PF04055">
    <property type="entry name" value="Radical_SAM"/>
    <property type="match status" value="1"/>
</dbReference>
<dbReference type="PANTHER" id="PTHR11228">
    <property type="entry name" value="RADICAL SAM DOMAIN PROTEIN"/>
    <property type="match status" value="1"/>
</dbReference>
<evidence type="ECO:0000313" key="7">
    <source>
        <dbReference type="EMBL" id="KEO73051.1"/>
    </source>
</evidence>
<accession>A0A074KSW5</accession>
<dbReference type="InterPro" id="IPR007197">
    <property type="entry name" value="rSAM"/>
</dbReference>
<evidence type="ECO:0000256" key="2">
    <source>
        <dbReference type="ARBA" id="ARBA00022691"/>
    </source>
</evidence>
<dbReference type="InterPro" id="IPR050377">
    <property type="entry name" value="Radical_SAM_PqqE_MftC-like"/>
</dbReference>
<sequence>MKVSFNPYYILKPDNGRALLMDKEIYRDIPEGMDKGFEALIHPVHAMILSFFHHTDVEKGIDNAANSLGISCEAVASFVNKLIENDHAFEINVLGYTCVFPRRTLIESSKPPSARYNPQDFVYDKLDMRLKRHSSPTDITLMINTRCATDCIYCYADRRKLMDCRIPLARLEELIEEAGKFKARSFEIIGGEFFVYKHWKKVLTMLVKNGFDPYISTKIPLSENSVQFLADIGVYDIQISLDTLINKNLQKILQVNNNYSKRMMDTLDLLEMYNVPVSIHTILNKENETAEDMRSVYEFIDGKKNINSWRVELAGPTMYLGCNAFDRYRNTKTSVEEVYQFFDSIKEKDLGYKLSFGGTHPDNVNTNAVPQQKKGERPACTANYSKIFILPDGKVTICEELYWHPTFIIGDVLQNTIQEIWNSDFAAYLYKIPQAHIPGDSPCSGCSYYSSCRDQSQSCWRDIIKGYGDDKWHYPDVNCEFAPQIINHV</sequence>
<dbReference type="InterPro" id="IPR023885">
    <property type="entry name" value="4Fe4S-binding_SPASM_dom"/>
</dbReference>
<dbReference type="AlphaFoldDB" id="A0A074KSW5"/>
<dbReference type="Proteomes" id="UP000027821">
    <property type="component" value="Unassembled WGS sequence"/>
</dbReference>
<comment type="caution">
    <text evidence="7">The sequence shown here is derived from an EMBL/GenBank/DDBJ whole genome shotgun (WGS) entry which is preliminary data.</text>
</comment>
<dbReference type="RefSeq" id="WP_035076307.1">
    <property type="nucleotide sequence ID" value="NZ_JMIH01000023.1"/>
</dbReference>
<evidence type="ECO:0000256" key="3">
    <source>
        <dbReference type="ARBA" id="ARBA00022723"/>
    </source>
</evidence>
<dbReference type="EMBL" id="JMIH01000023">
    <property type="protein sequence ID" value="KEO73051.1"/>
    <property type="molecule type" value="Genomic_DNA"/>
</dbReference>
<dbReference type="PROSITE" id="PS51918">
    <property type="entry name" value="RADICAL_SAM"/>
    <property type="match status" value="1"/>
</dbReference>
<keyword evidence="5" id="KW-0411">Iron-sulfur</keyword>
<dbReference type="CDD" id="cd01335">
    <property type="entry name" value="Radical_SAM"/>
    <property type="match status" value="1"/>
</dbReference>
<dbReference type="GO" id="GO:0003824">
    <property type="term" value="F:catalytic activity"/>
    <property type="evidence" value="ECO:0007669"/>
    <property type="project" value="InterPro"/>
</dbReference>
<comment type="cofactor">
    <cofactor evidence="1">
        <name>[4Fe-4S] cluster</name>
        <dbReference type="ChEBI" id="CHEBI:49883"/>
    </cofactor>
</comment>